<feature type="transmembrane region" description="Helical" evidence="6">
    <location>
        <begin position="388"/>
        <end position="411"/>
    </location>
</feature>
<evidence type="ECO:0000256" key="6">
    <source>
        <dbReference type="SAM" id="Phobius"/>
    </source>
</evidence>
<dbReference type="GO" id="GO:0005886">
    <property type="term" value="C:plasma membrane"/>
    <property type="evidence" value="ECO:0007669"/>
    <property type="project" value="TreeGrafter"/>
</dbReference>
<feature type="transmembrane region" description="Helical" evidence="6">
    <location>
        <begin position="515"/>
        <end position="533"/>
    </location>
</feature>
<feature type="transmembrane region" description="Helical" evidence="6">
    <location>
        <begin position="264"/>
        <end position="286"/>
    </location>
</feature>
<dbReference type="GO" id="GO:0008506">
    <property type="term" value="F:sucrose:proton symporter activity"/>
    <property type="evidence" value="ECO:0007669"/>
    <property type="project" value="TreeGrafter"/>
</dbReference>
<evidence type="ECO:0000256" key="2">
    <source>
        <dbReference type="ARBA" id="ARBA00022448"/>
    </source>
</evidence>
<evidence type="ECO:0000256" key="3">
    <source>
        <dbReference type="ARBA" id="ARBA00022692"/>
    </source>
</evidence>
<feature type="transmembrane region" description="Helical" evidence="6">
    <location>
        <begin position="21"/>
        <end position="44"/>
    </location>
</feature>
<name>A0A1L7WCR6_9HELO</name>
<keyword evidence="3 6" id="KW-0812">Transmembrane</keyword>
<feature type="transmembrane region" description="Helical" evidence="6">
    <location>
        <begin position="202"/>
        <end position="221"/>
    </location>
</feature>
<reference evidence="7 8" key="1">
    <citation type="submission" date="2016-03" db="EMBL/GenBank/DDBJ databases">
        <authorList>
            <person name="Ploux O."/>
        </authorList>
    </citation>
    <scope>NUCLEOTIDE SEQUENCE [LARGE SCALE GENOMIC DNA]</scope>
    <source>
        <strain evidence="7 8">UAMH 11012</strain>
    </source>
</reference>
<feature type="transmembrane region" description="Helical" evidence="6">
    <location>
        <begin position="307"/>
        <end position="330"/>
    </location>
</feature>
<dbReference type="PANTHER" id="PTHR19432:SF76">
    <property type="entry name" value="TRANSPORTER, PUTATIVE (EUROFUNG)-RELATED"/>
    <property type="match status" value="1"/>
</dbReference>
<keyword evidence="8" id="KW-1185">Reference proteome</keyword>
<evidence type="ECO:0000256" key="1">
    <source>
        <dbReference type="ARBA" id="ARBA00004141"/>
    </source>
</evidence>
<evidence type="ECO:0000256" key="4">
    <source>
        <dbReference type="ARBA" id="ARBA00022989"/>
    </source>
</evidence>
<keyword evidence="5 6" id="KW-0472">Membrane</keyword>
<dbReference type="PANTHER" id="PTHR19432">
    <property type="entry name" value="SUGAR TRANSPORTER"/>
    <property type="match status" value="1"/>
</dbReference>
<sequence>MAQWSGQPSVKGSTEAMRMALLTFSMAGLQFTWGIEMTYCTPYLLALGLTKSRTSLVWIAGPLSGLIMQPIVGIIADRSKSKYGRRRPIMVIGSFVVGVFLLALGWAKELTAYFVEEGDFRKTCTVVVAVLAIYAIDFAINAVQASCRSLIVDTLPIAKQQSGSAWASRMVSMGHLTGYVIGTMDLVTIFGTTFGDTQFKQLTVVAAFALVFTCGVTSWAVTERVLISGREQDAPLGIGMIFRKVYRTLTTLPPRIQAICNVQLWSWIGWFPFLFYSTTFVGEIYFRYDAPKDFKGSSDALGDIGRIGSLSLVLFSIVTTIGAVLLPLLIKSPDEQNFTARPPAAIAGLVTSVNKWKPDLLTAWIYGHLLFSFSMFMAPFAHSFRFATFIVTLCGFPWVIASWAPSAFLGIEVNRLSSSPAAYRRLSSADSIELSSPTSLLRLEHGPDEKDDPVNSTGELSGLYFGILNIYTTIPQFIGTMISTVVFAILEPGKSPELAHDADPSEHHSTDGPNAIAVCFCIGAFSTIGAAFATKKLKRLMREVNEK</sequence>
<dbReference type="SUPFAM" id="SSF103473">
    <property type="entry name" value="MFS general substrate transporter"/>
    <property type="match status" value="1"/>
</dbReference>
<protein>
    <submittedName>
        <fullName evidence="7">Related to sucrose transporter SUT1D</fullName>
    </submittedName>
</protein>
<evidence type="ECO:0000313" key="8">
    <source>
        <dbReference type="Proteomes" id="UP000184330"/>
    </source>
</evidence>
<keyword evidence="4 6" id="KW-1133">Transmembrane helix</keyword>
<feature type="transmembrane region" description="Helical" evidence="6">
    <location>
        <begin position="88"/>
        <end position="107"/>
    </location>
</feature>
<dbReference type="AlphaFoldDB" id="A0A1L7WCR6"/>
<proteinExistence type="predicted"/>
<accession>A0A1L7WCR6</accession>
<evidence type="ECO:0000256" key="5">
    <source>
        <dbReference type="ARBA" id="ARBA00023136"/>
    </source>
</evidence>
<keyword evidence="2" id="KW-0813">Transport</keyword>
<comment type="subcellular location">
    <subcellularLocation>
        <location evidence="1">Membrane</location>
        <topology evidence="1">Multi-pass membrane protein</topology>
    </subcellularLocation>
</comment>
<feature type="transmembrane region" description="Helical" evidence="6">
    <location>
        <begin position="363"/>
        <end position="381"/>
    </location>
</feature>
<dbReference type="InterPro" id="IPR036259">
    <property type="entry name" value="MFS_trans_sf"/>
</dbReference>
<gene>
    <name evidence="7" type="ORF">PAC_00352</name>
</gene>
<dbReference type="Gene3D" id="1.20.1250.20">
    <property type="entry name" value="MFS general substrate transporter like domains"/>
    <property type="match status" value="1"/>
</dbReference>
<feature type="transmembrane region" description="Helical" evidence="6">
    <location>
        <begin position="176"/>
        <end position="195"/>
    </location>
</feature>
<dbReference type="OrthoDB" id="28755at2759"/>
<dbReference type="Proteomes" id="UP000184330">
    <property type="component" value="Unassembled WGS sequence"/>
</dbReference>
<evidence type="ECO:0000313" key="7">
    <source>
        <dbReference type="EMBL" id="CZR50479.1"/>
    </source>
</evidence>
<dbReference type="EMBL" id="FJOG01000001">
    <property type="protein sequence ID" value="CZR50479.1"/>
    <property type="molecule type" value="Genomic_DNA"/>
</dbReference>
<organism evidence="7 8">
    <name type="scientific">Phialocephala subalpina</name>
    <dbReference type="NCBI Taxonomy" id="576137"/>
    <lineage>
        <taxon>Eukaryota</taxon>
        <taxon>Fungi</taxon>
        <taxon>Dikarya</taxon>
        <taxon>Ascomycota</taxon>
        <taxon>Pezizomycotina</taxon>
        <taxon>Leotiomycetes</taxon>
        <taxon>Helotiales</taxon>
        <taxon>Mollisiaceae</taxon>
        <taxon>Phialocephala</taxon>
        <taxon>Phialocephala fortinii species complex</taxon>
    </lineage>
</organism>
<feature type="transmembrane region" description="Helical" evidence="6">
    <location>
        <begin position="56"/>
        <end position="76"/>
    </location>
</feature>